<accession>A0A8E2DQH6</accession>
<dbReference type="EMBL" id="KV722350">
    <property type="protein sequence ID" value="OCH93822.1"/>
    <property type="molecule type" value="Genomic_DNA"/>
</dbReference>
<protein>
    <submittedName>
        <fullName evidence="1">Uncharacterized protein</fullName>
    </submittedName>
</protein>
<organism evidence="1 2">
    <name type="scientific">Obba rivulosa</name>
    <dbReference type="NCBI Taxonomy" id="1052685"/>
    <lineage>
        <taxon>Eukaryota</taxon>
        <taxon>Fungi</taxon>
        <taxon>Dikarya</taxon>
        <taxon>Basidiomycota</taxon>
        <taxon>Agaricomycotina</taxon>
        <taxon>Agaricomycetes</taxon>
        <taxon>Polyporales</taxon>
        <taxon>Gelatoporiaceae</taxon>
        <taxon>Obba</taxon>
    </lineage>
</organism>
<evidence type="ECO:0000313" key="2">
    <source>
        <dbReference type="Proteomes" id="UP000250043"/>
    </source>
</evidence>
<keyword evidence="2" id="KW-1185">Reference proteome</keyword>
<dbReference type="AlphaFoldDB" id="A0A8E2DQH6"/>
<dbReference type="OrthoDB" id="5275057at2759"/>
<gene>
    <name evidence="1" type="ORF">OBBRIDRAFT_252041</name>
</gene>
<evidence type="ECO:0000313" key="1">
    <source>
        <dbReference type="EMBL" id="OCH93822.1"/>
    </source>
</evidence>
<name>A0A8E2DQH6_9APHY</name>
<proteinExistence type="predicted"/>
<dbReference type="Proteomes" id="UP000250043">
    <property type="component" value="Unassembled WGS sequence"/>
</dbReference>
<reference evidence="1 2" key="1">
    <citation type="submission" date="2016-07" db="EMBL/GenBank/DDBJ databases">
        <title>Draft genome of the white-rot fungus Obba rivulosa 3A-2.</title>
        <authorList>
            <consortium name="DOE Joint Genome Institute"/>
            <person name="Miettinen O."/>
            <person name="Riley R."/>
            <person name="Acob R."/>
            <person name="Barry K."/>
            <person name="Cullen D."/>
            <person name="De Vries R."/>
            <person name="Hainaut M."/>
            <person name="Hatakka A."/>
            <person name="Henrissat B."/>
            <person name="Hilden K."/>
            <person name="Kuo R."/>
            <person name="Labutti K."/>
            <person name="Lipzen A."/>
            <person name="Makela M.R."/>
            <person name="Sandor L."/>
            <person name="Spatafora J.W."/>
            <person name="Grigoriev I.V."/>
            <person name="Hibbett D.S."/>
        </authorList>
    </citation>
    <scope>NUCLEOTIDE SEQUENCE [LARGE SCALE GENOMIC DNA]</scope>
    <source>
        <strain evidence="1 2">3A-2</strain>
    </source>
</reference>
<sequence>MFVKPLPEKNPFDATLQHVKVNAYRRCRDFEARGSMVPPKTGVTEQIAARILGYTLVYAPSTEGRAMLASRTNDCETDDELRAPGNMYKDFMLRC</sequence>